<dbReference type="SMART" id="SM00479">
    <property type="entry name" value="EXOIII"/>
    <property type="match status" value="1"/>
</dbReference>
<dbReference type="PROSITE" id="PS51785">
    <property type="entry name" value="EXOI_C"/>
    <property type="match status" value="1"/>
</dbReference>
<evidence type="ECO:0000256" key="8">
    <source>
        <dbReference type="ARBA" id="ARBA00022839"/>
    </source>
</evidence>
<dbReference type="PANTHER" id="PTHR11046">
    <property type="entry name" value="OLIGORIBONUCLEASE, MITOCHONDRIAL"/>
    <property type="match status" value="1"/>
</dbReference>
<name>A0A0A0R5X6_9GAMM</name>
<keyword evidence="9 15" id="KW-0460">Magnesium</keyword>
<keyword evidence="4 13" id="KW-0540">Nuclease</keyword>
<dbReference type="GO" id="GO:0003677">
    <property type="term" value="F:DNA binding"/>
    <property type="evidence" value="ECO:0007669"/>
    <property type="project" value="UniProtKB-KW"/>
</dbReference>
<evidence type="ECO:0000256" key="2">
    <source>
        <dbReference type="ARBA" id="ARBA00012108"/>
    </source>
</evidence>
<dbReference type="Gene3D" id="1.10.287.1240">
    <property type="match status" value="1"/>
</dbReference>
<dbReference type="Gene3D" id="1.20.1280.70">
    <property type="entry name" value="Exonuclease ExoI, domain 3"/>
    <property type="match status" value="1"/>
</dbReference>
<dbReference type="CDD" id="cd06138">
    <property type="entry name" value="ExoI_N"/>
    <property type="match status" value="1"/>
</dbReference>
<evidence type="ECO:0000256" key="3">
    <source>
        <dbReference type="ARBA" id="ARBA00019900"/>
    </source>
</evidence>
<evidence type="ECO:0000256" key="14">
    <source>
        <dbReference type="PIRSR" id="PIRSR000977-1"/>
    </source>
</evidence>
<dbReference type="GO" id="GO:0008310">
    <property type="term" value="F:single-stranded DNA 3'-5' DNA exonuclease activity"/>
    <property type="evidence" value="ECO:0007669"/>
    <property type="project" value="UniProtKB-EC"/>
</dbReference>
<feature type="binding site" evidence="21">
    <location>
        <position position="11"/>
    </location>
    <ligand>
        <name>Mg(2+)</name>
        <dbReference type="ChEBI" id="CHEBI:18420"/>
    </ligand>
</feature>
<feature type="binding site" evidence="15">
    <location>
        <position position="13"/>
    </location>
    <ligand>
        <name>Mg(2+)</name>
        <dbReference type="ChEBI" id="CHEBI:18420"/>
        <label>2</label>
    </ligand>
</feature>
<accession>A0A0A0R5X6</accession>
<dbReference type="InterPro" id="IPR013520">
    <property type="entry name" value="Ribonucl_H"/>
</dbReference>
<keyword evidence="5 15" id="KW-0479">Metal-binding</keyword>
<reference evidence="18" key="1">
    <citation type="submission" date="2014-09" db="EMBL/GenBank/DDBJ databases">
        <title>Structural and biochemical studies of a moderately thermophilic exonuclease I from Methylocaldum szegediense.</title>
        <authorList>
            <person name="Fei L."/>
            <person name="Tian S."/>
            <person name="Moysey R."/>
            <person name="Misca M."/>
            <person name="Barker J.J."/>
            <person name="Smith M.A."/>
            <person name="McEwan P.A."/>
            <person name="Pilka E.S."/>
            <person name="Crawley L."/>
            <person name="Evans T."/>
            <person name="Sun D."/>
        </authorList>
    </citation>
    <scope>NUCLEOTIDE SEQUENCE</scope>
    <source>
        <strain evidence="18">012</strain>
    </source>
</reference>
<evidence type="ECO:0000256" key="7">
    <source>
        <dbReference type="ARBA" id="ARBA00022801"/>
    </source>
</evidence>
<dbReference type="InterPro" id="IPR012337">
    <property type="entry name" value="RNaseH-like_sf"/>
</dbReference>
<evidence type="ECO:0000256" key="4">
    <source>
        <dbReference type="ARBA" id="ARBA00022722"/>
    </source>
</evidence>
<dbReference type="NCBIfam" id="NF008746">
    <property type="entry name" value="PRK11779.1"/>
    <property type="match status" value="1"/>
</dbReference>
<evidence type="ECO:0000256" key="1">
    <source>
        <dbReference type="ARBA" id="ARBA00000563"/>
    </source>
</evidence>
<evidence type="ECO:0000256" key="12">
    <source>
        <dbReference type="ARBA" id="ARBA00046792"/>
    </source>
</evidence>
<evidence type="ECO:0000259" key="17">
    <source>
        <dbReference type="PROSITE" id="PS51785"/>
    </source>
</evidence>
<dbReference type="Gene3D" id="3.30.1520.20">
    <property type="entry name" value="Exonuclease ExoI, domain 2"/>
    <property type="match status" value="1"/>
</dbReference>
<evidence type="ECO:0000256" key="15">
    <source>
        <dbReference type="PIRSR" id="PIRSR000977-2"/>
    </source>
</evidence>
<dbReference type="Pfam" id="PF26016">
    <property type="entry name" value="ExoI_C"/>
    <property type="match status" value="1"/>
</dbReference>
<feature type="binding site" evidence="15">
    <location>
        <position position="182"/>
    </location>
    <ligand>
        <name>Mg(2+)</name>
        <dbReference type="ChEBI" id="CHEBI:18420"/>
        <label>2</label>
    </ligand>
</feature>
<dbReference type="SMR" id="A0A0A0R5X6"/>
<feature type="domain" description="ExoI C-terminal" evidence="17">
    <location>
        <begin position="355"/>
        <end position="478"/>
    </location>
</feature>
<dbReference type="InterPro" id="IPR038649">
    <property type="entry name" value="EXOI_SH3_sf"/>
</dbReference>
<evidence type="ECO:0000256" key="11">
    <source>
        <dbReference type="ARBA" id="ARBA00023204"/>
    </source>
</evidence>
<dbReference type="EMBL" id="OX458333">
    <property type="protein sequence ID" value="CAI8788843.1"/>
    <property type="molecule type" value="Genomic_DNA"/>
</dbReference>
<reference evidence="19 20" key="3">
    <citation type="submission" date="2023-03" db="EMBL/GenBank/DDBJ databases">
        <authorList>
            <person name="Pearce D."/>
        </authorList>
    </citation>
    <scope>NUCLEOTIDE SEQUENCE [LARGE SCALE GENOMIC DNA]</scope>
    <source>
        <strain evidence="19">Msz</strain>
    </source>
</reference>
<keyword evidence="21" id="KW-0002">3D-structure</keyword>
<dbReference type="Pfam" id="PF08411">
    <property type="entry name" value="ExoI_SH3"/>
    <property type="match status" value="1"/>
</dbReference>
<dbReference type="PANTHER" id="PTHR11046:SF11">
    <property type="entry name" value="EXODEOXYRIBONUCLEASE I"/>
    <property type="match status" value="1"/>
</dbReference>
<dbReference type="EMBL" id="KM884769">
    <property type="protein sequence ID" value="AIU98446.1"/>
    <property type="molecule type" value="Genomic_DNA"/>
</dbReference>
<evidence type="ECO:0000256" key="10">
    <source>
        <dbReference type="ARBA" id="ARBA00023125"/>
    </source>
</evidence>
<dbReference type="PROSITE" id="PS51784">
    <property type="entry name" value="EXOI_SH3"/>
    <property type="match status" value="1"/>
</dbReference>
<keyword evidence="10" id="KW-0238">DNA-binding</keyword>
<dbReference type="SUPFAM" id="SSF53098">
    <property type="entry name" value="Ribonuclease H-like"/>
    <property type="match status" value="1"/>
</dbReference>
<keyword evidence="20" id="KW-1185">Reference proteome</keyword>
<dbReference type="AlphaFoldDB" id="A0A0A0R5X6"/>
<evidence type="ECO:0007829" key="21">
    <source>
        <dbReference type="PDB" id="4RG8"/>
    </source>
</evidence>
<feature type="binding site" evidence="14">
    <location>
        <position position="161"/>
    </location>
    <ligand>
        <name>substrate</name>
    </ligand>
</feature>
<dbReference type="GO" id="GO:0006281">
    <property type="term" value="P:DNA repair"/>
    <property type="evidence" value="ECO:0007669"/>
    <property type="project" value="UniProtKB-KW"/>
</dbReference>
<dbReference type="InterPro" id="IPR023607">
    <property type="entry name" value="Exodeoxyribonuclease_I"/>
</dbReference>
<dbReference type="InterPro" id="IPR034747">
    <property type="entry name" value="EXOI_SH3"/>
</dbReference>
<dbReference type="EC" id="3.1.11.1" evidence="2 13"/>
<evidence type="ECO:0000256" key="5">
    <source>
        <dbReference type="ARBA" id="ARBA00022723"/>
    </source>
</evidence>
<dbReference type="GO" id="GO:0046872">
    <property type="term" value="F:metal ion binding"/>
    <property type="evidence" value="ECO:0007669"/>
    <property type="project" value="UniProtKB-KW"/>
</dbReference>
<dbReference type="InterPro" id="IPR036397">
    <property type="entry name" value="RNaseH_sf"/>
</dbReference>
<dbReference type="Proteomes" id="UP001162030">
    <property type="component" value="Chromosome"/>
</dbReference>
<comment type="catalytic activity">
    <reaction evidence="1 13">
        <text>Exonucleolytic cleavage in the 3'- to 5'-direction to yield nucleoside 5'-phosphates.</text>
        <dbReference type="EC" id="3.1.11.1"/>
    </reaction>
</comment>
<keyword evidence="6 13" id="KW-0227">DNA damage</keyword>
<comment type="subunit">
    <text evidence="12">Monomer. Interacts with ssb (via C-terminus); this interaction stimulates the exonuclease activity by recruiting the enzyme to its substrate.</text>
</comment>
<proteinExistence type="evidence at protein level"/>
<dbReference type="EvolutionaryTrace" id="A0A0A0R5X6"/>
<keyword evidence="7 13" id="KW-0378">Hydrolase</keyword>
<dbReference type="FunFam" id="3.30.420.10:FF:000033">
    <property type="entry name" value="Exodeoxyribonuclease I"/>
    <property type="match status" value="1"/>
</dbReference>
<evidence type="ECO:0000259" key="16">
    <source>
        <dbReference type="PROSITE" id="PS51784"/>
    </source>
</evidence>
<evidence type="ECO:0000313" key="20">
    <source>
        <dbReference type="Proteomes" id="UP001162030"/>
    </source>
</evidence>
<comment type="cofactor">
    <cofactor evidence="15">
        <name>Mg(2+)</name>
        <dbReference type="ChEBI" id="CHEBI:18420"/>
    </cofactor>
    <text evidence="15">Binds 2 Mg(2+) ions per monomer.</text>
</comment>
<reference evidence="21" key="2">
    <citation type="journal article" date="2015" name="PLoS ONE">
        <title>Structural and biochemical studies of a moderately thermophilic exonuclease I from Methylocaldum szegediense.</title>
        <authorList>
            <person name="Fei L."/>
            <person name="Tian S."/>
            <person name="Moysey R."/>
            <person name="Misca M."/>
            <person name="Barker J.J."/>
            <person name="Smith M.A."/>
            <person name="McEwan P.A."/>
            <person name="Pilka E.S."/>
            <person name="Crawley L."/>
            <person name="Evans T."/>
            <person name="Sun D."/>
        </authorList>
    </citation>
    <scope>X-RAY CRYSTALLOGRAPHY (2.12 ANGSTROMS) IN COMPLEX WITH MG(2+)</scope>
</reference>
<dbReference type="Gene3D" id="3.30.420.10">
    <property type="entry name" value="Ribonuclease H-like superfamily/Ribonuclease H"/>
    <property type="match status" value="1"/>
</dbReference>
<feature type="binding site" evidence="14">
    <location>
        <position position="13"/>
    </location>
    <ligand>
        <name>substrate</name>
    </ligand>
</feature>
<gene>
    <name evidence="19" type="primary">sbcB</name>
    <name evidence="19" type="ORF">MSZNOR_1364</name>
</gene>
<dbReference type="InterPro" id="IPR022894">
    <property type="entry name" value="Oligoribonuclease"/>
</dbReference>
<evidence type="ECO:0000256" key="9">
    <source>
        <dbReference type="ARBA" id="ARBA00022842"/>
    </source>
</evidence>
<dbReference type="PIRSF" id="PIRSF000977">
    <property type="entry name" value="Exodeoxyribonuclease_I"/>
    <property type="match status" value="1"/>
</dbReference>
<dbReference type="InterPro" id="IPR058561">
    <property type="entry name" value="Exonuc_1_C"/>
</dbReference>
<dbReference type="FunFam" id="1.20.1280.70:FF:000001">
    <property type="entry name" value="Exodeoxyribonuclease I"/>
    <property type="match status" value="1"/>
</dbReference>
<evidence type="ECO:0000313" key="18">
    <source>
        <dbReference type="EMBL" id="AIU98446.1"/>
    </source>
</evidence>
<sequence length="479" mass="54814">MSSCCSLYWYDYETFGTDPRRDRPAQFAGIRTDLELNPIGEPVTLFCKPARDVLPVPEACLITGITPQMAAERGLKEAEFITRIHEQFSVPGTCVAGYNNIRFDDEVTRHCLYRNLFDPYEREWRNGNSRWDIIDMLRLTRALRPEGIEWPVDGSGKPSLRLEALTVANGIQHENAHDALADVRATIAVARLVRERQPKLFNFVFANRGKREAFELLRFGAMQPVLHVSEKYASDRYCLAVVVALARHPRNPNGVVVYDLSVDPTPLIDLNAEDLRERLFTPASKLPPGVERIALKTVHLNKCPVIAPLTALRSQDTERLQIDLDRCNRHLDRLKREWTLPKKIREAMTYNGPETDTDDPDLMLYDGFLGDADRAVLKWLRGLTPDELARAQPSFEDARLPELLFRYRARNFPETLTPEETARWEAYRIRRLTVEGCGGSIVLNEYLARIEALEASPDLSAKDREILKNLREYAREIIS</sequence>
<dbReference type="GO" id="GO:0000175">
    <property type="term" value="F:3'-5'-RNA exonuclease activity"/>
    <property type="evidence" value="ECO:0007669"/>
    <property type="project" value="InterPro"/>
</dbReference>
<keyword evidence="11 13" id="KW-0234">DNA repair</keyword>
<keyword evidence="8 13" id="KW-0269">Exonuclease</keyword>
<evidence type="ECO:0000256" key="6">
    <source>
        <dbReference type="ARBA" id="ARBA00022763"/>
    </source>
</evidence>
<evidence type="ECO:0000256" key="13">
    <source>
        <dbReference type="PIRNR" id="PIRNR000977"/>
    </source>
</evidence>
<dbReference type="PDBsum" id="4RG8"/>
<dbReference type="PDB" id="4RG8">
    <property type="method" value="X-ray"/>
    <property type="resolution" value="2.12 A"/>
    <property type="chains" value="A=1-479"/>
</dbReference>
<protein>
    <recommendedName>
        <fullName evidence="3 13">Exodeoxyribonuclease I</fullName>
        <ecNumber evidence="2 13">3.1.11.1</ecNumber>
    </recommendedName>
</protein>
<dbReference type="RefSeq" id="WP_026609028.1">
    <property type="nucleotide sequence ID" value="NZ_OX458333.1"/>
</dbReference>
<dbReference type="InterPro" id="IPR013620">
    <property type="entry name" value="Exonuc_1_SH3"/>
</dbReference>
<dbReference type="Pfam" id="PF00929">
    <property type="entry name" value="RNase_T"/>
    <property type="match status" value="1"/>
</dbReference>
<feature type="binding site" evidence="15">
    <location>
        <position position="11"/>
    </location>
    <ligand>
        <name>Mg(2+)</name>
        <dbReference type="ChEBI" id="CHEBI:18420"/>
        <label>1</label>
    </ligand>
</feature>
<organism evidence="18">
    <name type="scientific">Methylocaldum szegediense</name>
    <dbReference type="NCBI Taxonomy" id="73780"/>
    <lineage>
        <taxon>Bacteria</taxon>
        <taxon>Pseudomonadati</taxon>
        <taxon>Pseudomonadota</taxon>
        <taxon>Gammaproteobacteria</taxon>
        <taxon>Methylococcales</taxon>
        <taxon>Methylococcaceae</taxon>
        <taxon>Methylocaldum</taxon>
    </lineage>
</organism>
<evidence type="ECO:0000313" key="19">
    <source>
        <dbReference type="EMBL" id="CAI8788843.1"/>
    </source>
</evidence>
<feature type="domain" description="ExoI SH3-like" evidence="16">
    <location>
        <begin position="198"/>
        <end position="352"/>
    </location>
</feature>